<dbReference type="Proteomes" id="UP000008983">
    <property type="component" value="Unassembled WGS sequence"/>
</dbReference>
<dbReference type="AlphaFoldDB" id="G0R001"/>
<reference evidence="8 9" key="1">
    <citation type="submission" date="2011-07" db="EMBL/GenBank/DDBJ databases">
        <authorList>
            <person name="Coyne R."/>
            <person name="Brami D."/>
            <person name="Johnson J."/>
            <person name="Hostetler J."/>
            <person name="Hannick L."/>
            <person name="Clark T."/>
            <person name="Cassidy-Hanley D."/>
            <person name="Inman J."/>
        </authorList>
    </citation>
    <scope>NUCLEOTIDE SEQUENCE [LARGE SCALE GENOMIC DNA]</scope>
    <source>
        <strain evidence="8 9">G5</strain>
    </source>
</reference>
<dbReference type="InterPro" id="IPR008144">
    <property type="entry name" value="Guanylate_kin-like_dom"/>
</dbReference>
<dbReference type="RefSeq" id="XP_004030447.1">
    <property type="nucleotide sequence ID" value="XM_004030399.1"/>
</dbReference>
<dbReference type="InterPro" id="IPR027417">
    <property type="entry name" value="P-loop_NTPase"/>
</dbReference>
<dbReference type="PANTHER" id="PTHR23117:SF13">
    <property type="entry name" value="GUANYLATE KINASE"/>
    <property type="match status" value="1"/>
</dbReference>
<dbReference type="Gene3D" id="3.30.63.10">
    <property type="entry name" value="Guanylate Kinase phosphate binding domain"/>
    <property type="match status" value="1"/>
</dbReference>
<dbReference type="OrthoDB" id="6334211at2759"/>
<evidence type="ECO:0000313" key="9">
    <source>
        <dbReference type="Proteomes" id="UP000008983"/>
    </source>
</evidence>
<evidence type="ECO:0000256" key="4">
    <source>
        <dbReference type="ARBA" id="ARBA00022741"/>
    </source>
</evidence>
<dbReference type="InParanoid" id="G0R001"/>
<name>G0R001_ICHMU</name>
<dbReference type="GO" id="GO:0005524">
    <property type="term" value="F:ATP binding"/>
    <property type="evidence" value="ECO:0007669"/>
    <property type="project" value="UniProtKB-KW"/>
</dbReference>
<keyword evidence="4" id="KW-0547">Nucleotide-binding</keyword>
<evidence type="ECO:0000256" key="6">
    <source>
        <dbReference type="ARBA" id="ARBA00022840"/>
    </source>
</evidence>
<dbReference type="CDD" id="cd00071">
    <property type="entry name" value="GMPK"/>
    <property type="match status" value="1"/>
</dbReference>
<keyword evidence="3" id="KW-0808">Transferase</keyword>
<dbReference type="OMA" id="NFETCYK"/>
<organism evidence="8 9">
    <name type="scientific">Ichthyophthirius multifiliis</name>
    <name type="common">White spot disease agent</name>
    <name type="synonym">Ich</name>
    <dbReference type="NCBI Taxonomy" id="5932"/>
    <lineage>
        <taxon>Eukaryota</taxon>
        <taxon>Sar</taxon>
        <taxon>Alveolata</taxon>
        <taxon>Ciliophora</taxon>
        <taxon>Intramacronucleata</taxon>
        <taxon>Oligohymenophorea</taxon>
        <taxon>Hymenostomatida</taxon>
        <taxon>Ophryoglenina</taxon>
        <taxon>Ichthyophthirius</taxon>
    </lineage>
</organism>
<dbReference type="FunCoup" id="G0R001">
    <property type="interactions" value="204"/>
</dbReference>
<dbReference type="EMBL" id="GL984173">
    <property type="protein sequence ID" value="EGR29211.1"/>
    <property type="molecule type" value="Genomic_DNA"/>
</dbReference>
<keyword evidence="5" id="KW-0418">Kinase</keyword>
<dbReference type="FunFam" id="3.30.63.10:FF:000002">
    <property type="entry name" value="Guanylate kinase 1"/>
    <property type="match status" value="1"/>
</dbReference>
<proteinExistence type="inferred from homology"/>
<feature type="domain" description="Guanylate kinase-like" evidence="7">
    <location>
        <begin position="28"/>
        <end position="222"/>
    </location>
</feature>
<keyword evidence="9" id="KW-1185">Reference proteome</keyword>
<dbReference type="PROSITE" id="PS50052">
    <property type="entry name" value="GUANYLATE_KINASE_2"/>
    <property type="match status" value="1"/>
</dbReference>
<evidence type="ECO:0000313" key="8">
    <source>
        <dbReference type="EMBL" id="EGR29211.1"/>
    </source>
</evidence>
<dbReference type="SUPFAM" id="SSF52540">
    <property type="entry name" value="P-loop containing nucleoside triphosphate hydrolases"/>
    <property type="match status" value="1"/>
</dbReference>
<comment type="similarity">
    <text evidence="1">Belongs to the guanylate kinase family.</text>
</comment>
<keyword evidence="6" id="KW-0067">ATP-binding</keyword>
<dbReference type="GeneID" id="14905304"/>
<dbReference type="STRING" id="857967.G0R001"/>
<dbReference type="GO" id="GO:0004385">
    <property type="term" value="F:GMP kinase activity"/>
    <property type="evidence" value="ECO:0007669"/>
    <property type="project" value="UniProtKB-EC"/>
</dbReference>
<evidence type="ECO:0000256" key="3">
    <source>
        <dbReference type="ARBA" id="ARBA00022679"/>
    </source>
</evidence>
<dbReference type="SMART" id="SM00072">
    <property type="entry name" value="GuKc"/>
    <property type="match status" value="1"/>
</dbReference>
<evidence type="ECO:0000259" key="7">
    <source>
        <dbReference type="PROSITE" id="PS50052"/>
    </source>
</evidence>
<dbReference type="eggNOG" id="KOG0707">
    <property type="taxonomic scope" value="Eukaryota"/>
</dbReference>
<dbReference type="NCBIfam" id="TIGR03263">
    <property type="entry name" value="guanyl_kin"/>
    <property type="match status" value="1"/>
</dbReference>
<evidence type="ECO:0000256" key="2">
    <source>
        <dbReference type="ARBA" id="ARBA00012961"/>
    </source>
</evidence>
<dbReference type="PANTHER" id="PTHR23117">
    <property type="entry name" value="GUANYLATE KINASE-RELATED"/>
    <property type="match status" value="1"/>
</dbReference>
<dbReference type="GO" id="GO:0005829">
    <property type="term" value="C:cytosol"/>
    <property type="evidence" value="ECO:0007669"/>
    <property type="project" value="TreeGrafter"/>
</dbReference>
<accession>G0R001</accession>
<gene>
    <name evidence="8" type="ORF">IMG5_160910</name>
</gene>
<evidence type="ECO:0000256" key="1">
    <source>
        <dbReference type="ARBA" id="ARBA00005790"/>
    </source>
</evidence>
<dbReference type="EC" id="2.7.4.8" evidence="2"/>
<dbReference type="InterPro" id="IPR008145">
    <property type="entry name" value="GK/Ca_channel_bsu"/>
</dbReference>
<dbReference type="InterPro" id="IPR017665">
    <property type="entry name" value="Guanylate_kinase"/>
</dbReference>
<protein>
    <recommendedName>
        <fullName evidence="2">guanylate kinase</fullName>
        <ecNumber evidence="2">2.7.4.8</ecNumber>
    </recommendedName>
</protein>
<dbReference type="Pfam" id="PF00625">
    <property type="entry name" value="Guanylate_kin"/>
    <property type="match status" value="1"/>
</dbReference>
<dbReference type="Gene3D" id="3.40.50.300">
    <property type="entry name" value="P-loop containing nucleotide triphosphate hydrolases"/>
    <property type="match status" value="1"/>
</dbReference>
<evidence type="ECO:0000256" key="5">
    <source>
        <dbReference type="ARBA" id="ARBA00022777"/>
    </source>
</evidence>
<sequence length="231" mass="27678">MLEKPQNVYEYCREFFSFYNIDKDKIIFDPLIISGPSGVGKGTIIKQLLKEYPNIFDFSISYTTRKAQQNETDGIEYFFVSKEEFEKEIRNQSFIEYCIFQGEYYGTHKGKLQSIIQSQKIAILEIDIEGAKKIHKQNPEWNYIYLIPPDLQQLEYRLKQLMLFQYLKYIINRQQNLEEEIYKSRMQSANQELEDYRKLGFYSTIVNEDKDQCIKEIVNFTKTHYSKIQFG</sequence>